<dbReference type="EMBL" id="BAABKK010000038">
    <property type="protein sequence ID" value="GAA5201625.1"/>
    <property type="molecule type" value="Genomic_DNA"/>
</dbReference>
<dbReference type="PANTHER" id="PTHR32196:SF69">
    <property type="entry name" value="BRANCHED-CHAIN AMINO ACID TRANSPORT SYSTEM, PERMEASE PROTEIN"/>
    <property type="match status" value="1"/>
</dbReference>
<dbReference type="PANTHER" id="PTHR32196">
    <property type="entry name" value="ABC TRANSPORTER PERMEASE PROTEIN YPHD-RELATED-RELATED"/>
    <property type="match status" value="1"/>
</dbReference>
<keyword evidence="2" id="KW-1003">Cell membrane</keyword>
<dbReference type="CDD" id="cd06579">
    <property type="entry name" value="TM_PBP1_transp_AraH_like"/>
    <property type="match status" value="1"/>
</dbReference>
<evidence type="ECO:0000256" key="1">
    <source>
        <dbReference type="ARBA" id="ARBA00004651"/>
    </source>
</evidence>
<dbReference type="RefSeq" id="WP_345453219.1">
    <property type="nucleotide sequence ID" value="NZ_BAABKK010000038.1"/>
</dbReference>
<evidence type="ECO:0000256" key="6">
    <source>
        <dbReference type="SAM" id="Phobius"/>
    </source>
</evidence>
<keyword evidence="5 6" id="KW-0472">Membrane</keyword>
<protein>
    <submittedName>
        <fullName evidence="7">ABC transporter permease</fullName>
    </submittedName>
</protein>
<gene>
    <name evidence="7" type="ORF">GCM10023346_46400</name>
</gene>
<feature type="transmembrane region" description="Helical" evidence="6">
    <location>
        <begin position="272"/>
        <end position="294"/>
    </location>
</feature>
<dbReference type="Proteomes" id="UP001500200">
    <property type="component" value="Unassembled WGS sequence"/>
</dbReference>
<name>A0ABP9SRW6_9MICC</name>
<accession>A0ABP9SRW6</accession>
<keyword evidence="4 6" id="KW-1133">Transmembrane helix</keyword>
<keyword evidence="8" id="KW-1185">Reference proteome</keyword>
<organism evidence="7 8">
    <name type="scientific">Arthrobacter gyeryongensis</name>
    <dbReference type="NCBI Taxonomy" id="1650592"/>
    <lineage>
        <taxon>Bacteria</taxon>
        <taxon>Bacillati</taxon>
        <taxon>Actinomycetota</taxon>
        <taxon>Actinomycetes</taxon>
        <taxon>Micrococcales</taxon>
        <taxon>Micrococcaceae</taxon>
        <taxon>Arthrobacter</taxon>
    </lineage>
</organism>
<feature type="transmembrane region" description="Helical" evidence="6">
    <location>
        <begin position="63"/>
        <end position="87"/>
    </location>
</feature>
<keyword evidence="3 6" id="KW-0812">Transmembrane</keyword>
<evidence type="ECO:0000256" key="5">
    <source>
        <dbReference type="ARBA" id="ARBA00023136"/>
    </source>
</evidence>
<dbReference type="Pfam" id="PF02653">
    <property type="entry name" value="BPD_transp_2"/>
    <property type="match status" value="1"/>
</dbReference>
<evidence type="ECO:0000256" key="4">
    <source>
        <dbReference type="ARBA" id="ARBA00022989"/>
    </source>
</evidence>
<feature type="transmembrane region" description="Helical" evidence="6">
    <location>
        <begin position="149"/>
        <end position="168"/>
    </location>
</feature>
<sequence length="311" mass="32252">MNPQFFNDKFVVFPLLRDASVFTVVGLAQMCVLSIGQMNLAVGRMAAVGAMASGACYQFLGMSLLAGAVVGLIVGGLLGLLAGWIIVRSHVNAFVVTLALDFALLGLVTLVYTALTENAAFSTKPEGMDLFRNGSFADVCAFGYCGPRAIPLLAIPALLAVLLIHHLYARSRTGREILATGANLRASELSGIPAGKRILLAHSLSGILAALAGIMLAATTGSFSAAIGSEFMIPSFLGPVLGGTLLIGGVVSVMGTVLGTLLTLVIRMGLSVAGAGLDTLNIALGSVLLLALSVQRVQRIRRRKKDKEVSE</sequence>
<dbReference type="InterPro" id="IPR001851">
    <property type="entry name" value="ABC_transp_permease"/>
</dbReference>
<evidence type="ECO:0000256" key="3">
    <source>
        <dbReference type="ARBA" id="ARBA00022692"/>
    </source>
</evidence>
<feature type="transmembrane region" description="Helical" evidence="6">
    <location>
        <begin position="20"/>
        <end position="42"/>
    </location>
</feature>
<feature type="transmembrane region" description="Helical" evidence="6">
    <location>
        <begin position="207"/>
        <end position="228"/>
    </location>
</feature>
<reference evidence="8" key="1">
    <citation type="journal article" date="2019" name="Int. J. Syst. Evol. Microbiol.">
        <title>The Global Catalogue of Microorganisms (GCM) 10K type strain sequencing project: providing services to taxonomists for standard genome sequencing and annotation.</title>
        <authorList>
            <consortium name="The Broad Institute Genomics Platform"/>
            <consortium name="The Broad Institute Genome Sequencing Center for Infectious Disease"/>
            <person name="Wu L."/>
            <person name="Ma J."/>
        </authorList>
    </citation>
    <scope>NUCLEOTIDE SEQUENCE [LARGE SCALE GENOMIC DNA]</scope>
    <source>
        <strain evidence="8">JCM 18514</strain>
    </source>
</reference>
<evidence type="ECO:0000256" key="2">
    <source>
        <dbReference type="ARBA" id="ARBA00022475"/>
    </source>
</evidence>
<comment type="subcellular location">
    <subcellularLocation>
        <location evidence="1">Cell membrane</location>
        <topology evidence="1">Multi-pass membrane protein</topology>
    </subcellularLocation>
</comment>
<evidence type="ECO:0000313" key="8">
    <source>
        <dbReference type="Proteomes" id="UP001500200"/>
    </source>
</evidence>
<comment type="caution">
    <text evidence="7">The sequence shown here is derived from an EMBL/GenBank/DDBJ whole genome shotgun (WGS) entry which is preliminary data.</text>
</comment>
<evidence type="ECO:0000313" key="7">
    <source>
        <dbReference type="EMBL" id="GAA5201625.1"/>
    </source>
</evidence>
<feature type="transmembrane region" description="Helical" evidence="6">
    <location>
        <begin position="240"/>
        <end position="266"/>
    </location>
</feature>
<proteinExistence type="predicted"/>
<feature type="transmembrane region" description="Helical" evidence="6">
    <location>
        <begin position="93"/>
        <end position="115"/>
    </location>
</feature>